<keyword evidence="2" id="KW-0456">Lyase</keyword>
<dbReference type="InterPro" id="IPR049884">
    <property type="entry name" value="Scytalone_dh"/>
</dbReference>
<feature type="domain" description="Scytalone dehydratase-like" evidence="3">
    <location>
        <begin position="15"/>
        <end position="105"/>
    </location>
</feature>
<evidence type="ECO:0000256" key="2">
    <source>
        <dbReference type="ARBA" id="ARBA00023239"/>
    </source>
</evidence>
<evidence type="ECO:0000313" key="4">
    <source>
        <dbReference type="EMBL" id="KAG9975949.1"/>
    </source>
</evidence>
<dbReference type="SUPFAM" id="SSF54427">
    <property type="entry name" value="NTF2-like"/>
    <property type="match status" value="1"/>
</dbReference>
<accession>A0A9P8FMY1</accession>
<protein>
    <recommendedName>
        <fullName evidence="3">Scytalone dehydratase-like domain-containing protein</fullName>
    </recommendedName>
</protein>
<dbReference type="AlphaFoldDB" id="A0A9P8FMY1"/>
<sequence length="119" mass="14031">MSHVSECEHEIRRLSWLWAYCYDNKDWKQLESICSPKFRMYYRELDPSLGDKIVSVQDYVTEISSQTALGDSRLKTQHFLSSVMFEQEDIDSVVGIWQVQELHHRNLANGIVVSWNAYN</sequence>
<dbReference type="EMBL" id="JAHFXS010001716">
    <property type="protein sequence ID" value="KAG9975949.1"/>
    <property type="molecule type" value="Genomic_DNA"/>
</dbReference>
<organism evidence="4 5">
    <name type="scientific">Aureobasidium melanogenum</name>
    <name type="common">Aureobasidium pullulans var. melanogenum</name>
    <dbReference type="NCBI Taxonomy" id="46634"/>
    <lineage>
        <taxon>Eukaryota</taxon>
        <taxon>Fungi</taxon>
        <taxon>Dikarya</taxon>
        <taxon>Ascomycota</taxon>
        <taxon>Pezizomycotina</taxon>
        <taxon>Dothideomycetes</taxon>
        <taxon>Dothideomycetidae</taxon>
        <taxon>Dothideales</taxon>
        <taxon>Saccotheciaceae</taxon>
        <taxon>Aureobasidium</taxon>
    </lineage>
</organism>
<proteinExistence type="inferred from homology"/>
<feature type="non-terminal residue" evidence="4">
    <location>
        <position position="1"/>
    </location>
</feature>
<name>A0A9P8FMY1_AURME</name>
<dbReference type="Proteomes" id="UP000729357">
    <property type="component" value="Unassembled WGS sequence"/>
</dbReference>
<evidence type="ECO:0000259" key="3">
    <source>
        <dbReference type="Pfam" id="PF02982"/>
    </source>
</evidence>
<evidence type="ECO:0000256" key="1">
    <source>
        <dbReference type="ARBA" id="ARBA00008584"/>
    </source>
</evidence>
<reference evidence="4" key="2">
    <citation type="submission" date="2021-08" db="EMBL/GenBank/DDBJ databases">
        <authorList>
            <person name="Gostincar C."/>
            <person name="Sun X."/>
            <person name="Song Z."/>
            <person name="Gunde-Cimerman N."/>
        </authorList>
    </citation>
    <scope>NUCLEOTIDE SEQUENCE</scope>
    <source>
        <strain evidence="4">EXF-9298</strain>
    </source>
</reference>
<dbReference type="InterPro" id="IPR032710">
    <property type="entry name" value="NTF2-like_dom_sf"/>
</dbReference>
<dbReference type="GO" id="GO:0016829">
    <property type="term" value="F:lyase activity"/>
    <property type="evidence" value="ECO:0007669"/>
    <property type="project" value="UniProtKB-KW"/>
</dbReference>
<reference evidence="4" key="1">
    <citation type="journal article" date="2021" name="J Fungi (Basel)">
        <title>Virulence traits and population genomics of the black yeast Aureobasidium melanogenum.</title>
        <authorList>
            <person name="Cernosa A."/>
            <person name="Sun X."/>
            <person name="Gostincar C."/>
            <person name="Fang C."/>
            <person name="Gunde-Cimerman N."/>
            <person name="Song Z."/>
        </authorList>
    </citation>
    <scope>NUCLEOTIDE SEQUENCE</scope>
    <source>
        <strain evidence="4">EXF-9298</strain>
    </source>
</reference>
<evidence type="ECO:0000313" key="5">
    <source>
        <dbReference type="Proteomes" id="UP000729357"/>
    </source>
</evidence>
<keyword evidence="5" id="KW-1185">Reference proteome</keyword>
<gene>
    <name evidence="4" type="ORF">KCU98_g11033</name>
</gene>
<comment type="caution">
    <text evidence="4">The sequence shown here is derived from an EMBL/GenBank/DDBJ whole genome shotgun (WGS) entry which is preliminary data.</text>
</comment>
<dbReference type="Gene3D" id="3.10.450.50">
    <property type="match status" value="1"/>
</dbReference>
<comment type="similarity">
    <text evidence="1">Belongs to the scytalone dehydratase family.</text>
</comment>
<dbReference type="Pfam" id="PF02982">
    <property type="entry name" value="Scytalone_dh"/>
    <property type="match status" value="1"/>
</dbReference>